<feature type="domain" description="ABC transporter" evidence="5">
    <location>
        <begin position="2"/>
        <end position="240"/>
    </location>
</feature>
<dbReference type="FunFam" id="3.40.50.300:FF:000056">
    <property type="entry name" value="Cell division ATP-binding protein FtsE"/>
    <property type="match status" value="1"/>
</dbReference>
<feature type="region of interest" description="Disordered" evidence="4">
    <location>
        <begin position="240"/>
        <end position="373"/>
    </location>
</feature>
<evidence type="ECO:0000256" key="4">
    <source>
        <dbReference type="SAM" id="MobiDB-lite"/>
    </source>
</evidence>
<dbReference type="SMART" id="SM00382">
    <property type="entry name" value="AAA"/>
    <property type="match status" value="1"/>
</dbReference>
<dbReference type="PANTHER" id="PTHR24220">
    <property type="entry name" value="IMPORT ATP-BINDING PROTEIN"/>
    <property type="match status" value="1"/>
</dbReference>
<comment type="similarity">
    <text evidence="1">Belongs to the ABC transporter superfamily.</text>
</comment>
<dbReference type="PROSITE" id="PS00211">
    <property type="entry name" value="ABC_TRANSPORTER_1"/>
    <property type="match status" value="1"/>
</dbReference>
<dbReference type="SUPFAM" id="SSF52540">
    <property type="entry name" value="P-loop containing nucleoside triphosphate hydrolases"/>
    <property type="match status" value="1"/>
</dbReference>
<organism evidence="6 7">
    <name type="scientific">Candidatus Dojkabacteria bacterium</name>
    <dbReference type="NCBI Taxonomy" id="2099670"/>
    <lineage>
        <taxon>Bacteria</taxon>
        <taxon>Candidatus Dojkabacteria</taxon>
    </lineage>
</organism>
<dbReference type="PROSITE" id="PS50893">
    <property type="entry name" value="ABC_TRANSPORTER_2"/>
    <property type="match status" value="1"/>
</dbReference>
<evidence type="ECO:0000313" key="6">
    <source>
        <dbReference type="EMBL" id="MCA9383148.1"/>
    </source>
</evidence>
<dbReference type="GO" id="GO:0005886">
    <property type="term" value="C:plasma membrane"/>
    <property type="evidence" value="ECO:0007669"/>
    <property type="project" value="TreeGrafter"/>
</dbReference>
<dbReference type="PANTHER" id="PTHR24220:SF470">
    <property type="entry name" value="CELL DIVISION ATP-BINDING PROTEIN FTSE"/>
    <property type="match status" value="1"/>
</dbReference>
<evidence type="ECO:0000259" key="5">
    <source>
        <dbReference type="PROSITE" id="PS50893"/>
    </source>
</evidence>
<feature type="compositionally biased region" description="Acidic residues" evidence="4">
    <location>
        <begin position="321"/>
        <end position="346"/>
    </location>
</feature>
<proteinExistence type="inferred from homology"/>
<sequence length="464" mass="53197">MIQFLSVTKSYPAAEENIFAVEDVSFEIEEGEFVFLVGPSGSGKTTLIKMLIREIIPSEGKIFFNDEDITRFKRQQVYMHRRKIGVIFQDFKLIPELNAYENVAFAMEVAGRSEAEIKEHVPYLLDIVGLSNRMHFFPRQLSGGEKQRVAIARAISNNPDLLIADEPTGNLDPESAWDIVQILSKINNWGTTVLMSTHGFDIVNSLHKRVIKMQDGKMVRDVMKGTYEELDDFSLKVMTKASEKTSEVKDETETEIEEKPKENKKKTIKTTLKRKSKKVEVEEDEDADATEEDEALVEEIDEEETEINEEDNKKEKKEDKAEEDEIEEVESADTEDQDVEEQEEEVEEKKETKKKKVTKKEKEIEEEEDKDIEAKILEKIDSDEPIELDEDSKNTKKLLDKAKKTKISKLDLSRKELGALKEGRYETVADLIEAGVDEIKKVKSLTKTNIKNISKEIENFASNS</sequence>
<evidence type="ECO:0000256" key="2">
    <source>
        <dbReference type="ARBA" id="ARBA00022741"/>
    </source>
</evidence>
<feature type="compositionally biased region" description="Basic and acidic residues" evidence="4">
    <location>
        <begin position="241"/>
        <end position="261"/>
    </location>
</feature>
<keyword evidence="6" id="KW-0131">Cell cycle</keyword>
<feature type="compositionally biased region" description="Basic and acidic residues" evidence="4">
    <location>
        <begin position="310"/>
        <end position="320"/>
    </location>
</feature>
<dbReference type="GO" id="GO:0016887">
    <property type="term" value="F:ATP hydrolysis activity"/>
    <property type="evidence" value="ECO:0007669"/>
    <property type="project" value="InterPro"/>
</dbReference>
<dbReference type="EMBL" id="JAGQLK010000031">
    <property type="protein sequence ID" value="MCA9383148.1"/>
    <property type="molecule type" value="Genomic_DNA"/>
</dbReference>
<feature type="compositionally biased region" description="Basic residues" evidence="4">
    <location>
        <begin position="262"/>
        <end position="277"/>
    </location>
</feature>
<dbReference type="GO" id="GO:0022857">
    <property type="term" value="F:transmembrane transporter activity"/>
    <property type="evidence" value="ECO:0007669"/>
    <property type="project" value="TreeGrafter"/>
</dbReference>
<dbReference type="SUPFAM" id="SSF47789">
    <property type="entry name" value="C-terminal domain of RNA polymerase alpha subunit"/>
    <property type="match status" value="1"/>
</dbReference>
<accession>A0A955L5R1</accession>
<dbReference type="AlphaFoldDB" id="A0A955L5R1"/>
<dbReference type="Gene3D" id="3.40.50.300">
    <property type="entry name" value="P-loop containing nucleotide triphosphate hydrolases"/>
    <property type="match status" value="1"/>
</dbReference>
<dbReference type="InterPro" id="IPR027417">
    <property type="entry name" value="P-loop_NTPase"/>
</dbReference>
<evidence type="ECO:0000256" key="3">
    <source>
        <dbReference type="ARBA" id="ARBA00022840"/>
    </source>
</evidence>
<reference evidence="6" key="2">
    <citation type="journal article" date="2021" name="Microbiome">
        <title>Successional dynamics and alternative stable states in a saline activated sludge microbial community over 9 years.</title>
        <authorList>
            <person name="Wang Y."/>
            <person name="Ye J."/>
            <person name="Ju F."/>
            <person name="Liu L."/>
            <person name="Boyd J.A."/>
            <person name="Deng Y."/>
            <person name="Parks D.H."/>
            <person name="Jiang X."/>
            <person name="Yin X."/>
            <person name="Woodcroft B.J."/>
            <person name="Tyson G.W."/>
            <person name="Hugenholtz P."/>
            <person name="Polz M.F."/>
            <person name="Zhang T."/>
        </authorList>
    </citation>
    <scope>NUCLEOTIDE SEQUENCE</scope>
    <source>
        <strain evidence="6">HKST-UBA14</strain>
    </source>
</reference>
<dbReference type="GO" id="GO:0051301">
    <property type="term" value="P:cell division"/>
    <property type="evidence" value="ECO:0007669"/>
    <property type="project" value="UniProtKB-KW"/>
</dbReference>
<protein>
    <submittedName>
        <fullName evidence="6">Cell division ATP-binding protein FtsE</fullName>
    </submittedName>
</protein>
<gene>
    <name evidence="6" type="ORF">KC909_02175</name>
</gene>
<dbReference type="GO" id="GO:0005524">
    <property type="term" value="F:ATP binding"/>
    <property type="evidence" value="ECO:0007669"/>
    <property type="project" value="UniProtKB-KW"/>
</dbReference>
<dbReference type="InterPro" id="IPR017871">
    <property type="entry name" value="ABC_transporter-like_CS"/>
</dbReference>
<keyword evidence="3 6" id="KW-0067">ATP-binding</keyword>
<name>A0A955L5R1_9BACT</name>
<evidence type="ECO:0000256" key="1">
    <source>
        <dbReference type="ARBA" id="ARBA00005417"/>
    </source>
</evidence>
<dbReference type="InterPro" id="IPR003439">
    <property type="entry name" value="ABC_transporter-like_ATP-bd"/>
</dbReference>
<dbReference type="Proteomes" id="UP000783287">
    <property type="component" value="Unassembled WGS sequence"/>
</dbReference>
<dbReference type="Gene3D" id="1.10.150.20">
    <property type="entry name" value="5' to 3' exonuclease, C-terminal subdomain"/>
    <property type="match status" value="1"/>
</dbReference>
<keyword evidence="2" id="KW-0547">Nucleotide-binding</keyword>
<dbReference type="InterPro" id="IPR003593">
    <property type="entry name" value="AAA+_ATPase"/>
</dbReference>
<dbReference type="InterPro" id="IPR015854">
    <property type="entry name" value="ABC_transpr_LolD-like"/>
</dbReference>
<feature type="compositionally biased region" description="Acidic residues" evidence="4">
    <location>
        <begin position="281"/>
        <end position="309"/>
    </location>
</feature>
<evidence type="ECO:0000313" key="7">
    <source>
        <dbReference type="Proteomes" id="UP000783287"/>
    </source>
</evidence>
<reference evidence="6" key="1">
    <citation type="submission" date="2020-04" db="EMBL/GenBank/DDBJ databases">
        <authorList>
            <person name="Zhang T."/>
        </authorList>
    </citation>
    <scope>NUCLEOTIDE SEQUENCE</scope>
    <source>
        <strain evidence="6">HKST-UBA14</strain>
    </source>
</reference>
<comment type="caution">
    <text evidence="6">The sequence shown here is derived from an EMBL/GenBank/DDBJ whole genome shotgun (WGS) entry which is preliminary data.</text>
</comment>
<keyword evidence="6" id="KW-0132">Cell division</keyword>
<dbReference type="Pfam" id="PF00005">
    <property type="entry name" value="ABC_tran"/>
    <property type="match status" value="1"/>
</dbReference>